<dbReference type="Pfam" id="PF00082">
    <property type="entry name" value="Peptidase_S8"/>
    <property type="match status" value="1"/>
</dbReference>
<dbReference type="Proteomes" id="UP000237222">
    <property type="component" value="Unassembled WGS sequence"/>
</dbReference>
<reference evidence="2" key="1">
    <citation type="submission" date="2018-01" db="EMBL/GenBank/DDBJ databases">
        <authorList>
            <person name="Yu X.-D."/>
        </authorList>
    </citation>
    <scope>NUCLEOTIDE SEQUENCE</scope>
    <source>
        <strain evidence="2">ZX-21</strain>
    </source>
</reference>
<dbReference type="RefSeq" id="WP_103684336.1">
    <property type="nucleotide sequence ID" value="NZ_PQGG01000022.1"/>
</dbReference>
<evidence type="ECO:0000313" key="2">
    <source>
        <dbReference type="EMBL" id="POP52842.1"/>
    </source>
</evidence>
<feature type="domain" description="Peptidase S8/S53" evidence="1">
    <location>
        <begin position="273"/>
        <end position="546"/>
    </location>
</feature>
<organism evidence="2 3">
    <name type="scientific">Zhongshania marina</name>
    <dbReference type="NCBI Taxonomy" id="2304603"/>
    <lineage>
        <taxon>Bacteria</taxon>
        <taxon>Pseudomonadati</taxon>
        <taxon>Pseudomonadota</taxon>
        <taxon>Gammaproteobacteria</taxon>
        <taxon>Cellvibrionales</taxon>
        <taxon>Spongiibacteraceae</taxon>
        <taxon>Zhongshania</taxon>
    </lineage>
</organism>
<evidence type="ECO:0000313" key="3">
    <source>
        <dbReference type="Proteomes" id="UP000237222"/>
    </source>
</evidence>
<dbReference type="AlphaFoldDB" id="A0A2S4HFS7"/>
<comment type="caution">
    <text evidence="2">The sequence shown here is derived from an EMBL/GenBank/DDBJ whole genome shotgun (WGS) entry which is preliminary data.</text>
</comment>
<dbReference type="GO" id="GO:0004252">
    <property type="term" value="F:serine-type endopeptidase activity"/>
    <property type="evidence" value="ECO:0007669"/>
    <property type="project" value="InterPro"/>
</dbReference>
<protein>
    <submittedName>
        <fullName evidence="2">Peptidase S8 and S53, subtilisin, kexin, sedolisin</fullName>
    </submittedName>
</protein>
<gene>
    <name evidence="2" type="ORF">C0068_09870</name>
</gene>
<dbReference type="CDD" id="cd04847">
    <property type="entry name" value="Peptidases_S8_Subtilisin_like_2"/>
    <property type="match status" value="1"/>
</dbReference>
<dbReference type="InterPro" id="IPR036852">
    <property type="entry name" value="Peptidase_S8/S53_dom_sf"/>
</dbReference>
<proteinExistence type="predicted"/>
<accession>A0A2S4HFS7</accession>
<name>A0A2S4HFS7_9GAMM</name>
<dbReference type="SUPFAM" id="SSF52743">
    <property type="entry name" value="Subtilisin-like"/>
    <property type="match status" value="1"/>
</dbReference>
<dbReference type="InterPro" id="IPR000209">
    <property type="entry name" value="Peptidase_S8/S53_dom"/>
</dbReference>
<dbReference type="EMBL" id="PQGG01000022">
    <property type="protein sequence ID" value="POP52842.1"/>
    <property type="molecule type" value="Genomic_DNA"/>
</dbReference>
<dbReference type="InterPro" id="IPR034074">
    <property type="entry name" value="Y4bN_pept_dom"/>
</dbReference>
<dbReference type="Gene3D" id="3.40.50.200">
    <property type="entry name" value="Peptidase S8/S53 domain"/>
    <property type="match status" value="1"/>
</dbReference>
<dbReference type="OrthoDB" id="5495859at2"/>
<dbReference type="GO" id="GO:0006508">
    <property type="term" value="P:proteolysis"/>
    <property type="evidence" value="ECO:0007669"/>
    <property type="project" value="InterPro"/>
</dbReference>
<evidence type="ECO:0000259" key="1">
    <source>
        <dbReference type="Pfam" id="PF00082"/>
    </source>
</evidence>
<sequence>MAKKTNYLIGKAEELAKITPPPKINPQSRDLYTINEVVARLRPQLEHVNKEFSTLDADLCPRGYAVAEMTLHPSFIAKGHYPKQLLRDMGVRSIGSKATEVKPDKWMRKGAPQPSPSTSLFIAGKITNFEDYANKLQGITEESPFSEDLMKVWRFSSVSAASKLKQNESSKPGYFEVGIQFIPGGTSEFIKQSFLAYAHKLGFQSKDELSLEVSSLWFIPVIGDPDKAIELARHSFVRVVRPIAPLRSFRPLVRSLPGSAMAKLPTAPPLASDVRVAILDGGLPETHAIKPWLNEYKLSDSASSDYPGGTDHGLGVTSAFLFGPLPHESEAPRPYSFVDHHRVLDCDIDTEDPLELYRTLTHIEDILISRQYEFLNISLGPDLPIDDDEIHPWTSMLDSYLADGETLLTIAAGNNGENDESLGLNRIQVPSDSVNAIAVGASDRMNQSWQKASYSASGPGRAPGRVKPDLLAFGGSHHQYFHVLNSSAIPEIVPQQGTSFSAPYLLRKAVGIRALFGHDISPLAIKALLINSAQRNEQEQFQIGWGKVIDEVEDLIRSPSGVAKILYQGELLPGKYLRVPLPIPKSGINGMVRIRATCCFSTHVDPQDTSMYTKAGVEIAWKPKKGQKSESFFQQVKKATEAELRRDAAKWEPVLHAEKRKNGNKLDDPAFEIHYMARSSGADINSTSADIIKYAFFVTLEAPKHKDIFADILEAYSEILSEIEPRIRADIEVTV</sequence>